<keyword evidence="5 18" id="KW-0479">Metal-binding</keyword>
<evidence type="ECO:0000256" key="3">
    <source>
        <dbReference type="ARBA" id="ARBA00006001"/>
    </source>
</evidence>
<dbReference type="EMBL" id="CP106982">
    <property type="protein sequence ID" value="UYF96190.1"/>
    <property type="molecule type" value="Genomic_DNA"/>
</dbReference>
<feature type="binding site" evidence="18">
    <location>
        <position position="155"/>
    </location>
    <ligand>
        <name>K(+)</name>
        <dbReference type="ChEBI" id="CHEBI:29103"/>
    </ligand>
</feature>
<dbReference type="Gene3D" id="3.40.50.10260">
    <property type="entry name" value="YjeF N-terminal domain"/>
    <property type="match status" value="1"/>
</dbReference>
<dbReference type="PROSITE" id="PS01050">
    <property type="entry name" value="YJEF_C_2"/>
    <property type="match status" value="1"/>
</dbReference>
<comment type="catalytic activity">
    <reaction evidence="1 18 19">
        <text>(6R)-NADHX = (6S)-NADHX</text>
        <dbReference type="Rhea" id="RHEA:32215"/>
        <dbReference type="ChEBI" id="CHEBI:64074"/>
        <dbReference type="ChEBI" id="CHEBI:64075"/>
        <dbReference type="EC" id="5.1.99.6"/>
    </reaction>
</comment>
<keyword evidence="12 17" id="KW-0456">Lyase</keyword>
<comment type="function">
    <text evidence="14 19">Bifunctional enzyme that catalyzes the epimerization of the S- and R-forms of NAD(P)HX and the dehydration of the S-form of NAD(P)HX at the expense of ADP, which is converted to AMP. This allows the repair of both epimers of NAD(P)HX, a damaged form of NAD(P)H that is a result of enzymatic or heat-dependent hydration.</text>
</comment>
<comment type="similarity">
    <text evidence="17">Belongs to the NnrD/CARKD family.</text>
</comment>
<evidence type="ECO:0000256" key="16">
    <source>
        <dbReference type="ARBA" id="ARBA00049209"/>
    </source>
</evidence>
<feature type="binding site" evidence="18">
    <location>
        <position position="152"/>
    </location>
    <ligand>
        <name>(6S)-NADPHX</name>
        <dbReference type="ChEBI" id="CHEBI:64076"/>
    </ligand>
</feature>
<comment type="function">
    <text evidence="18">Catalyzes the epimerization of the S- and R-forms of NAD(P)HX, a damaged form of NAD(P)H that is a result of enzymatic or heat-dependent hydration. This is a prerequisite for the S-specific NAD(P)H-hydrate dehydratase to allow the repair of both epimers of NAD(P)HX.</text>
</comment>
<comment type="similarity">
    <text evidence="3 19">In the N-terminal section; belongs to the NnrE/AIBP family.</text>
</comment>
<dbReference type="PANTHER" id="PTHR12592">
    <property type="entry name" value="ATP-DEPENDENT (S)-NAD(P)H-HYDRATE DEHYDRATASE FAMILY MEMBER"/>
    <property type="match status" value="1"/>
</dbReference>
<keyword evidence="10 17" id="KW-0520">NAD</keyword>
<dbReference type="Gene3D" id="3.40.1190.20">
    <property type="match status" value="1"/>
</dbReference>
<comment type="similarity">
    <text evidence="18">Belongs to the NnrE/AIBP family.</text>
</comment>
<dbReference type="HAMAP" id="MF_01965">
    <property type="entry name" value="NADHX_dehydratase"/>
    <property type="match status" value="1"/>
</dbReference>
<evidence type="ECO:0000256" key="13">
    <source>
        <dbReference type="ARBA" id="ARBA00023268"/>
    </source>
</evidence>
<feature type="binding site" evidence="17">
    <location>
        <position position="300"/>
    </location>
    <ligand>
        <name>(6S)-NADPHX</name>
        <dbReference type="ChEBI" id="CHEBI:64076"/>
    </ligand>
</feature>
<evidence type="ECO:0000256" key="14">
    <source>
        <dbReference type="ARBA" id="ARBA00025153"/>
    </source>
</evidence>
<dbReference type="PROSITE" id="PS51383">
    <property type="entry name" value="YJEF_C_3"/>
    <property type="match status" value="1"/>
</dbReference>
<dbReference type="InterPro" id="IPR004443">
    <property type="entry name" value="YjeF_N_dom"/>
</dbReference>
<dbReference type="PIRSF" id="PIRSF017184">
    <property type="entry name" value="Nnr"/>
    <property type="match status" value="1"/>
</dbReference>
<evidence type="ECO:0000256" key="1">
    <source>
        <dbReference type="ARBA" id="ARBA00000013"/>
    </source>
</evidence>
<dbReference type="InterPro" id="IPR000631">
    <property type="entry name" value="CARKD"/>
</dbReference>
<feature type="binding site" evidence="17">
    <location>
        <begin position="384"/>
        <end position="388"/>
    </location>
    <ligand>
        <name>AMP</name>
        <dbReference type="ChEBI" id="CHEBI:456215"/>
    </ligand>
</feature>
<dbReference type="GO" id="GO:0052855">
    <property type="term" value="F:ADP-dependent NAD(P)H-hydrate dehydratase activity"/>
    <property type="evidence" value="ECO:0007669"/>
    <property type="project" value="UniProtKB-UniRule"/>
</dbReference>
<evidence type="ECO:0000259" key="21">
    <source>
        <dbReference type="PROSITE" id="PS51385"/>
    </source>
</evidence>
<dbReference type="GO" id="GO:0110051">
    <property type="term" value="P:metabolite repair"/>
    <property type="evidence" value="ECO:0007669"/>
    <property type="project" value="TreeGrafter"/>
</dbReference>
<evidence type="ECO:0000256" key="6">
    <source>
        <dbReference type="ARBA" id="ARBA00022741"/>
    </source>
</evidence>
<reference evidence="22" key="1">
    <citation type="submission" date="2022-09" db="EMBL/GenBank/DDBJ databases">
        <title>The genome sequence of Rhodococcus aetherivorans N1.</title>
        <authorList>
            <person name="Jiang W."/>
        </authorList>
    </citation>
    <scope>NUCLEOTIDE SEQUENCE</scope>
    <source>
        <strain evidence="22">N1</strain>
    </source>
</reference>
<feature type="binding site" evidence="18">
    <location>
        <position position="63"/>
    </location>
    <ligand>
        <name>K(+)</name>
        <dbReference type="ChEBI" id="CHEBI:29103"/>
    </ligand>
</feature>
<dbReference type="PANTHER" id="PTHR12592:SF0">
    <property type="entry name" value="ATP-DEPENDENT (S)-NAD(P)H-HYDRATE DEHYDRATASE"/>
    <property type="match status" value="1"/>
</dbReference>
<dbReference type="HAMAP" id="MF_01966">
    <property type="entry name" value="NADHX_epimerase"/>
    <property type="match status" value="1"/>
</dbReference>
<evidence type="ECO:0000256" key="17">
    <source>
        <dbReference type="HAMAP-Rule" id="MF_01965"/>
    </source>
</evidence>
<keyword evidence="9 18" id="KW-0630">Potassium</keyword>
<feature type="binding site" evidence="17">
    <location>
        <position position="413"/>
    </location>
    <ligand>
        <name>AMP</name>
        <dbReference type="ChEBI" id="CHEBI:456215"/>
    </ligand>
</feature>
<dbReference type="FunFam" id="3.40.50.10260:FF:000008">
    <property type="entry name" value="Multifunctional fusion protein"/>
    <property type="match status" value="1"/>
</dbReference>
<dbReference type="Proteomes" id="UP001163947">
    <property type="component" value="Chromosome"/>
</dbReference>
<evidence type="ECO:0000256" key="4">
    <source>
        <dbReference type="ARBA" id="ARBA00009524"/>
    </source>
</evidence>
<evidence type="ECO:0000256" key="8">
    <source>
        <dbReference type="ARBA" id="ARBA00022857"/>
    </source>
</evidence>
<comment type="caution">
    <text evidence="18">Lacks conserved residue(s) required for the propagation of feature annotation.</text>
</comment>
<dbReference type="Pfam" id="PF01256">
    <property type="entry name" value="Carb_kinase"/>
    <property type="match status" value="1"/>
</dbReference>
<comment type="catalytic activity">
    <reaction evidence="16 17 19">
        <text>(6S)-NADPHX + ADP = AMP + phosphate + NADPH + H(+)</text>
        <dbReference type="Rhea" id="RHEA:32235"/>
        <dbReference type="ChEBI" id="CHEBI:15378"/>
        <dbReference type="ChEBI" id="CHEBI:43474"/>
        <dbReference type="ChEBI" id="CHEBI:57783"/>
        <dbReference type="ChEBI" id="CHEBI:64076"/>
        <dbReference type="ChEBI" id="CHEBI:456215"/>
        <dbReference type="ChEBI" id="CHEBI:456216"/>
        <dbReference type="EC" id="4.2.1.136"/>
    </reaction>
</comment>
<keyword evidence="6 17" id="KW-0547">Nucleotide-binding</keyword>
<keyword evidence="7 17" id="KW-0067">ATP-binding</keyword>
<name>A0AA46PCR8_9NOCA</name>
<dbReference type="CDD" id="cd01171">
    <property type="entry name" value="YXKO-related"/>
    <property type="match status" value="1"/>
</dbReference>
<evidence type="ECO:0000256" key="19">
    <source>
        <dbReference type="PIRNR" id="PIRNR017184"/>
    </source>
</evidence>
<keyword evidence="13" id="KW-0511">Multifunctional enzyme</keyword>
<dbReference type="SUPFAM" id="SSF64153">
    <property type="entry name" value="YjeF N-terminal domain-like"/>
    <property type="match status" value="1"/>
</dbReference>
<dbReference type="EC" id="5.1.99.6" evidence="19"/>
<evidence type="ECO:0000256" key="10">
    <source>
        <dbReference type="ARBA" id="ARBA00023027"/>
    </source>
</evidence>
<dbReference type="AlphaFoldDB" id="A0AA46PCR8"/>
<sequence>MRSYYPCEQVRAAEAPLLAALPEGTLMRRAAFGLARVAAAELRSRTGAVAGRRVTLLVGSGDNGGDALWAGAFLRRRGVAVTALLLDPERAHRAGLAALRAAGGRAVPADPDRIGDPDLVLDGVVGISGRGPLRPAAAAVVEQITAPIVAVDTPSGVDPDTGAVDGPAVTAAVTVTFGAYKPVHALAPTRCGRVELVDIGLELPPPCMVAAEPAEIGAIWPVPGADDDKYSQGVVGIVAGSARFPGAGVLCAGAAVAATSGMVRYAGSAAPVVLARFPEVVAAPSFAEAGRVQAWVIGPGGGTDHQAADTLRDVLATDLPVLVDADGLTLLSRQPDLVRGRRAPTLLTPHAGEFARLTGRRPEPDRVAAVRALAADWRVHVLLKGRSTLIANPDGHVFVNEAGGSWAATAGAGDVLSGMIGALMSAGMAPDLAAAAGARAHSTAADLAARGGHDLAARGGRDLAARGGEPGWAAPTSASAILDRVPAAVRSLRGMAES</sequence>
<evidence type="ECO:0000256" key="5">
    <source>
        <dbReference type="ARBA" id="ARBA00022723"/>
    </source>
</evidence>
<dbReference type="PROSITE" id="PS51385">
    <property type="entry name" value="YJEF_N"/>
    <property type="match status" value="1"/>
</dbReference>
<comment type="cofactor">
    <cofactor evidence="17">
        <name>Mg(2+)</name>
        <dbReference type="ChEBI" id="CHEBI:18420"/>
    </cofactor>
</comment>
<feature type="binding site" evidence="17">
    <location>
        <position position="414"/>
    </location>
    <ligand>
        <name>(6S)-NADPHX</name>
        <dbReference type="ChEBI" id="CHEBI:64076"/>
    </ligand>
</feature>
<dbReference type="Pfam" id="PF03853">
    <property type="entry name" value="YjeF_N"/>
    <property type="match status" value="1"/>
</dbReference>
<evidence type="ECO:0000256" key="11">
    <source>
        <dbReference type="ARBA" id="ARBA00023235"/>
    </source>
</evidence>
<dbReference type="InterPro" id="IPR030677">
    <property type="entry name" value="Nnr"/>
</dbReference>
<dbReference type="InterPro" id="IPR036652">
    <property type="entry name" value="YjeF_N_dom_sf"/>
</dbReference>
<feature type="domain" description="YjeF C-terminal" evidence="20">
    <location>
        <begin position="212"/>
        <end position="492"/>
    </location>
</feature>
<dbReference type="RefSeq" id="WP_006934938.1">
    <property type="nucleotide sequence ID" value="NZ_CAVJ010000077.1"/>
</dbReference>
<gene>
    <name evidence="17" type="primary">nnrD</name>
    <name evidence="18" type="synonym">nnrE</name>
    <name evidence="22" type="ORF">OCS65_10745</name>
</gene>
<dbReference type="EC" id="4.2.1.136" evidence="19"/>
<dbReference type="SUPFAM" id="SSF53613">
    <property type="entry name" value="Ribokinase-like"/>
    <property type="match status" value="1"/>
</dbReference>
<comment type="function">
    <text evidence="17">Catalyzes the dehydration of the S-form of NAD(P)HX at the expense of ADP, which is converted to AMP. Together with NAD(P)HX epimerase, which catalyzes the epimerization of the S- and R-forms, the enzyme allows the repair of both epimers of NAD(P)HX, a damaged form of NAD(P)H that is a result of enzymatic or heat-dependent hydration.</text>
</comment>
<accession>A0AA46PCR8</accession>
<dbReference type="InterPro" id="IPR029056">
    <property type="entry name" value="Ribokinase-like"/>
</dbReference>
<evidence type="ECO:0000256" key="15">
    <source>
        <dbReference type="ARBA" id="ARBA00048238"/>
    </source>
</evidence>
<proteinExistence type="inferred from homology"/>
<comment type="similarity">
    <text evidence="4 19">In the C-terminal section; belongs to the NnrD/CARKD family.</text>
</comment>
<evidence type="ECO:0000256" key="12">
    <source>
        <dbReference type="ARBA" id="ARBA00023239"/>
    </source>
</evidence>
<feature type="binding site" evidence="17">
    <location>
        <position position="247"/>
    </location>
    <ligand>
        <name>(6S)-NADPHX</name>
        <dbReference type="ChEBI" id="CHEBI:64076"/>
    </ligand>
</feature>
<dbReference type="GO" id="GO:0046872">
    <property type="term" value="F:metal ion binding"/>
    <property type="evidence" value="ECO:0007669"/>
    <property type="project" value="UniProtKB-UniRule"/>
</dbReference>
<keyword evidence="11 18" id="KW-0413">Isomerase</keyword>
<feature type="binding site" evidence="18">
    <location>
        <begin position="62"/>
        <end position="66"/>
    </location>
    <ligand>
        <name>(6S)-NADPHX</name>
        <dbReference type="ChEBI" id="CHEBI:64076"/>
    </ligand>
</feature>
<organism evidence="22 23">
    <name type="scientific">Rhodococcus aetherivorans</name>
    <dbReference type="NCBI Taxonomy" id="191292"/>
    <lineage>
        <taxon>Bacteria</taxon>
        <taxon>Bacillati</taxon>
        <taxon>Actinomycetota</taxon>
        <taxon>Actinomycetes</taxon>
        <taxon>Mycobacteriales</taxon>
        <taxon>Nocardiaceae</taxon>
        <taxon>Rhodococcus</taxon>
    </lineage>
</organism>
<dbReference type="InterPro" id="IPR017953">
    <property type="entry name" value="Carbohydrate_kinase_pred_CS"/>
</dbReference>
<feature type="binding site" evidence="18">
    <location>
        <position position="122"/>
    </location>
    <ligand>
        <name>K(+)</name>
        <dbReference type="ChEBI" id="CHEBI:29103"/>
    </ligand>
</feature>
<comment type="cofactor">
    <cofactor evidence="18 19">
        <name>K(+)</name>
        <dbReference type="ChEBI" id="CHEBI:29103"/>
    </cofactor>
    <text evidence="18 19">Binds 1 potassium ion per subunit.</text>
</comment>
<comment type="subunit">
    <text evidence="17">Homotetramer.</text>
</comment>
<comment type="catalytic activity">
    <reaction evidence="2 18 19">
        <text>(6R)-NADPHX = (6S)-NADPHX</text>
        <dbReference type="Rhea" id="RHEA:32227"/>
        <dbReference type="ChEBI" id="CHEBI:64076"/>
        <dbReference type="ChEBI" id="CHEBI:64077"/>
        <dbReference type="EC" id="5.1.99.6"/>
    </reaction>
</comment>
<evidence type="ECO:0000256" key="7">
    <source>
        <dbReference type="ARBA" id="ARBA00022840"/>
    </source>
</evidence>
<keyword evidence="8 17" id="KW-0521">NADP</keyword>
<evidence type="ECO:0000256" key="9">
    <source>
        <dbReference type="ARBA" id="ARBA00022958"/>
    </source>
</evidence>
<feature type="binding site" evidence="18">
    <location>
        <begin position="126"/>
        <end position="132"/>
    </location>
    <ligand>
        <name>(6S)-NADPHX</name>
        <dbReference type="ChEBI" id="CHEBI:64076"/>
    </ligand>
</feature>
<feature type="domain" description="YjeF N-terminal" evidence="21">
    <location>
        <begin position="10"/>
        <end position="207"/>
    </location>
</feature>
<dbReference type="GO" id="GO:0046496">
    <property type="term" value="P:nicotinamide nucleotide metabolic process"/>
    <property type="evidence" value="ECO:0007669"/>
    <property type="project" value="UniProtKB-UniRule"/>
</dbReference>
<evidence type="ECO:0000259" key="20">
    <source>
        <dbReference type="PROSITE" id="PS51383"/>
    </source>
</evidence>
<dbReference type="GO" id="GO:0005524">
    <property type="term" value="F:ATP binding"/>
    <property type="evidence" value="ECO:0007669"/>
    <property type="project" value="UniProtKB-UniRule"/>
</dbReference>
<dbReference type="GeneID" id="83620900"/>
<evidence type="ECO:0000256" key="2">
    <source>
        <dbReference type="ARBA" id="ARBA00000909"/>
    </source>
</evidence>
<feature type="binding site" evidence="17">
    <location>
        <position position="350"/>
    </location>
    <ligand>
        <name>(6S)-NADPHX</name>
        <dbReference type="ChEBI" id="CHEBI:64076"/>
    </ligand>
</feature>
<evidence type="ECO:0000313" key="23">
    <source>
        <dbReference type="Proteomes" id="UP001163947"/>
    </source>
</evidence>
<evidence type="ECO:0000256" key="18">
    <source>
        <dbReference type="HAMAP-Rule" id="MF_01966"/>
    </source>
</evidence>
<comment type="catalytic activity">
    <reaction evidence="15 17 19">
        <text>(6S)-NADHX + ADP = AMP + phosphate + NADH + H(+)</text>
        <dbReference type="Rhea" id="RHEA:32223"/>
        <dbReference type="ChEBI" id="CHEBI:15378"/>
        <dbReference type="ChEBI" id="CHEBI:43474"/>
        <dbReference type="ChEBI" id="CHEBI:57945"/>
        <dbReference type="ChEBI" id="CHEBI:64074"/>
        <dbReference type="ChEBI" id="CHEBI:456215"/>
        <dbReference type="ChEBI" id="CHEBI:456216"/>
        <dbReference type="EC" id="4.2.1.136"/>
    </reaction>
</comment>
<evidence type="ECO:0000313" key="22">
    <source>
        <dbReference type="EMBL" id="UYF96190.1"/>
    </source>
</evidence>
<protein>
    <recommendedName>
        <fullName evidence="19">Bifunctional NAD(P)H-hydrate repair enzyme</fullName>
    </recommendedName>
    <alternativeName>
        <fullName evidence="19">Nicotinamide nucleotide repair protein</fullName>
    </alternativeName>
    <domain>
        <recommendedName>
            <fullName evidence="19">ADP-dependent (S)-NAD(P)H-hydrate dehydratase</fullName>
            <ecNumber evidence="19">4.2.1.136</ecNumber>
        </recommendedName>
        <alternativeName>
            <fullName evidence="19">ADP-dependent NAD(P)HX dehydratase</fullName>
        </alternativeName>
    </domain>
    <domain>
        <recommendedName>
            <fullName evidence="19">NAD(P)H-hydrate epimerase</fullName>
            <ecNumber evidence="19">5.1.99.6</ecNumber>
        </recommendedName>
    </domain>
</protein>
<dbReference type="GO" id="GO:0052856">
    <property type="term" value="F:NAD(P)HX epimerase activity"/>
    <property type="evidence" value="ECO:0007669"/>
    <property type="project" value="UniProtKB-UniRule"/>
</dbReference>
<dbReference type="NCBIfam" id="TIGR00196">
    <property type="entry name" value="yjeF_cterm"/>
    <property type="match status" value="1"/>
</dbReference>